<keyword evidence="2" id="KW-1185">Reference proteome</keyword>
<evidence type="ECO:0000313" key="1">
    <source>
        <dbReference type="EMBL" id="KAE8308650.1"/>
    </source>
</evidence>
<dbReference type="AlphaFoldDB" id="A0A5N6VNK4"/>
<dbReference type="EMBL" id="ML738380">
    <property type="protein sequence ID" value="KAE8308650.1"/>
    <property type="molecule type" value="Genomic_DNA"/>
</dbReference>
<accession>A0A5N6VNK4</accession>
<name>A0A5N6VNK4_9EURO</name>
<dbReference type="Proteomes" id="UP000325433">
    <property type="component" value="Unassembled WGS sequence"/>
</dbReference>
<evidence type="ECO:0000313" key="2">
    <source>
        <dbReference type="Proteomes" id="UP000325433"/>
    </source>
</evidence>
<gene>
    <name evidence="1" type="ORF">BDV41DRAFT_551004</name>
</gene>
<organism evidence="1 2">
    <name type="scientific">Aspergillus transmontanensis</name>
    <dbReference type="NCBI Taxonomy" id="1034304"/>
    <lineage>
        <taxon>Eukaryota</taxon>
        <taxon>Fungi</taxon>
        <taxon>Dikarya</taxon>
        <taxon>Ascomycota</taxon>
        <taxon>Pezizomycotina</taxon>
        <taxon>Eurotiomycetes</taxon>
        <taxon>Eurotiomycetidae</taxon>
        <taxon>Eurotiales</taxon>
        <taxon>Aspergillaceae</taxon>
        <taxon>Aspergillus</taxon>
        <taxon>Aspergillus subgen. Circumdati</taxon>
    </lineage>
</organism>
<reference evidence="2" key="1">
    <citation type="submission" date="2019-04" db="EMBL/GenBank/DDBJ databases">
        <title>Friends and foes A comparative genomics studyof 23 Aspergillus species from section Flavi.</title>
        <authorList>
            <consortium name="DOE Joint Genome Institute"/>
            <person name="Kjaerbolling I."/>
            <person name="Vesth T."/>
            <person name="Frisvad J.C."/>
            <person name="Nybo J.L."/>
            <person name="Theobald S."/>
            <person name="Kildgaard S."/>
            <person name="Isbrandt T."/>
            <person name="Kuo A."/>
            <person name="Sato A."/>
            <person name="Lyhne E.K."/>
            <person name="Kogle M.E."/>
            <person name="Wiebenga A."/>
            <person name="Kun R.S."/>
            <person name="Lubbers R.J."/>
            <person name="Makela M.R."/>
            <person name="Barry K."/>
            <person name="Chovatia M."/>
            <person name="Clum A."/>
            <person name="Daum C."/>
            <person name="Haridas S."/>
            <person name="He G."/>
            <person name="LaButti K."/>
            <person name="Lipzen A."/>
            <person name="Mondo S."/>
            <person name="Riley R."/>
            <person name="Salamov A."/>
            <person name="Simmons B.A."/>
            <person name="Magnuson J.K."/>
            <person name="Henrissat B."/>
            <person name="Mortensen U.H."/>
            <person name="Larsen T.O."/>
            <person name="Devries R.P."/>
            <person name="Grigoriev I.V."/>
            <person name="Machida M."/>
            <person name="Baker S.E."/>
            <person name="Andersen M.R."/>
        </authorList>
    </citation>
    <scope>NUCLEOTIDE SEQUENCE [LARGE SCALE GENOMIC DNA]</scope>
    <source>
        <strain evidence="2">CBS 130015</strain>
    </source>
</reference>
<proteinExistence type="predicted"/>
<protein>
    <submittedName>
        <fullName evidence="1">Uncharacterized protein</fullName>
    </submittedName>
</protein>
<sequence length="58" mass="6216">MTALGFGTFFSVLGGRVSFRIPAPVEILLAVEISKILLFLMILTGTSVRRASEGIATF</sequence>